<dbReference type="SUPFAM" id="SSF46565">
    <property type="entry name" value="Chaperone J-domain"/>
    <property type="match status" value="1"/>
</dbReference>
<dbReference type="EMBL" id="JDSO01000009">
    <property type="protein sequence ID" value="KDB49153.1"/>
    <property type="molecule type" value="Genomic_DNA"/>
</dbReference>
<evidence type="ECO:0000256" key="3">
    <source>
        <dbReference type="ARBA" id="ARBA00012027"/>
    </source>
</evidence>
<name>A0A836MFG2_GLAPU</name>
<dbReference type="GO" id="GO:0006793">
    <property type="term" value="P:phosphorus metabolic process"/>
    <property type="evidence" value="ECO:0007669"/>
    <property type="project" value="UniProtKB-ARBA"/>
</dbReference>
<sequence length="453" mass="53371">MQTEALFSNIADRISTELSQAESSIYIAVAWLTNRDLFNILVDKAKSGVTVQLLLSNDEINQNSSLDFSRLKIGNSVAYLVGDGKSDLMHNKFCVIDRRVVMTGSYNWSYKAEKNNHENIVITTDDFELADQFIAQFKQIRDNYFAHQEALEFPVAKVIKRLEILKNYVILEDDEDIERESRKLSVYQFQQDIDQIIRALSQNAFSQAVELIDEFIKRNHQIVVYGEVDIAALKLEIRHLEHQLNAYDDEKTELEKTLMLFQHRHTKELGQYISRLLHLRKLKFVWDDEKFAEAEQDEREYHQQLEEENAKEIQTLSEDDQKALKRAYKKASILCHPDKVAEEMKKEATETFTKLKQAYEENNLALVQEILDDLEQGNFFKSRTASISEKEKLQLEIRRLREKIEALEAEIYTIKESEEYQTISEIEDWDEYFDRIREQLKDEIERIETELDD</sequence>
<proteinExistence type="inferred from homology"/>
<dbReference type="PANTHER" id="PTHR43856">
    <property type="entry name" value="CARDIOLIPIN HYDROLASE"/>
    <property type="match status" value="1"/>
</dbReference>
<protein>
    <recommendedName>
        <fullName evidence="3">phospholipase D</fullName>
        <ecNumber evidence="3">3.1.4.4</ecNumber>
    </recommendedName>
</protein>
<dbReference type="Gene3D" id="3.30.870.10">
    <property type="entry name" value="Endonuclease Chain A"/>
    <property type="match status" value="1"/>
</dbReference>
<evidence type="ECO:0000259" key="9">
    <source>
        <dbReference type="PROSITE" id="PS50035"/>
    </source>
</evidence>
<organism evidence="11 12">
    <name type="scientific">Glaesserella parasuis HPS10</name>
    <dbReference type="NCBI Taxonomy" id="1450514"/>
    <lineage>
        <taxon>Bacteria</taxon>
        <taxon>Pseudomonadati</taxon>
        <taxon>Pseudomonadota</taxon>
        <taxon>Gammaproteobacteria</taxon>
        <taxon>Pasteurellales</taxon>
        <taxon>Pasteurellaceae</taxon>
        <taxon>Glaesserella</taxon>
    </lineage>
</organism>
<evidence type="ECO:0000256" key="8">
    <source>
        <dbReference type="SAM" id="Coils"/>
    </source>
</evidence>
<keyword evidence="6" id="KW-0443">Lipid metabolism</keyword>
<keyword evidence="8" id="KW-0175">Coiled coil</keyword>
<keyword evidence="4" id="KW-0378">Hydrolase</keyword>
<dbReference type="GO" id="GO:0004630">
    <property type="term" value="F:phospholipase D activity"/>
    <property type="evidence" value="ECO:0007669"/>
    <property type="project" value="UniProtKB-EC"/>
</dbReference>
<dbReference type="SMART" id="SM00271">
    <property type="entry name" value="DnaJ"/>
    <property type="match status" value="1"/>
</dbReference>
<dbReference type="RefSeq" id="WP_035494251.1">
    <property type="nucleotide sequence ID" value="NZ_JDSO01000009.1"/>
</dbReference>
<dbReference type="AlphaFoldDB" id="A0A836MFG2"/>
<evidence type="ECO:0000313" key="11">
    <source>
        <dbReference type="EMBL" id="KDB49153.1"/>
    </source>
</evidence>
<comment type="catalytic activity">
    <reaction evidence="1">
        <text>a 1,2-diacyl-sn-glycero-3-phosphocholine + H2O = a 1,2-diacyl-sn-glycero-3-phosphate + choline + H(+)</text>
        <dbReference type="Rhea" id="RHEA:14445"/>
        <dbReference type="ChEBI" id="CHEBI:15354"/>
        <dbReference type="ChEBI" id="CHEBI:15377"/>
        <dbReference type="ChEBI" id="CHEBI:15378"/>
        <dbReference type="ChEBI" id="CHEBI:57643"/>
        <dbReference type="ChEBI" id="CHEBI:58608"/>
        <dbReference type="EC" id="3.1.4.4"/>
    </reaction>
</comment>
<comment type="caution">
    <text evidence="11">The sequence shown here is derived from an EMBL/GenBank/DDBJ whole genome shotgun (WGS) entry which is preliminary data.</text>
</comment>
<dbReference type="PROSITE" id="PS50076">
    <property type="entry name" value="DNAJ_2"/>
    <property type="match status" value="1"/>
</dbReference>
<evidence type="ECO:0000256" key="5">
    <source>
        <dbReference type="ARBA" id="ARBA00022963"/>
    </source>
</evidence>
<dbReference type="GO" id="GO:0016891">
    <property type="term" value="F:RNA endonuclease activity producing 5'-phosphomonoesters, hydrolytic mechanism"/>
    <property type="evidence" value="ECO:0007669"/>
    <property type="project" value="TreeGrafter"/>
</dbReference>
<dbReference type="EC" id="3.1.4.4" evidence="3"/>
<evidence type="ECO:0000256" key="6">
    <source>
        <dbReference type="ARBA" id="ARBA00023098"/>
    </source>
</evidence>
<feature type="domain" description="J" evidence="10">
    <location>
        <begin position="300"/>
        <end position="375"/>
    </location>
</feature>
<reference evidence="11 12" key="1">
    <citation type="submission" date="2014-02" db="EMBL/GenBank/DDBJ databases">
        <title>Comparative genomics of Haemophilus parasuis isolated from pig lungs.</title>
        <authorList>
            <person name="Kittichotirat W."/>
            <person name="Bumgarner R.E."/>
            <person name="Lawrence P."/>
        </authorList>
    </citation>
    <scope>NUCLEOTIDE SEQUENCE [LARGE SCALE GENOMIC DNA]</scope>
    <source>
        <strain evidence="11 12">HPS10</strain>
    </source>
</reference>
<comment type="similarity">
    <text evidence="2">Belongs to the phospholipase D family.</text>
</comment>
<dbReference type="GO" id="GO:0016042">
    <property type="term" value="P:lipid catabolic process"/>
    <property type="evidence" value="ECO:0007669"/>
    <property type="project" value="UniProtKB-KW"/>
</dbReference>
<evidence type="ECO:0000256" key="1">
    <source>
        <dbReference type="ARBA" id="ARBA00000798"/>
    </source>
</evidence>
<evidence type="ECO:0000256" key="4">
    <source>
        <dbReference type="ARBA" id="ARBA00022801"/>
    </source>
</evidence>
<feature type="domain" description="PLD phosphodiesterase" evidence="9">
    <location>
        <begin position="85"/>
        <end position="112"/>
    </location>
</feature>
<feature type="coiled-coil region" evidence="8">
    <location>
        <begin position="291"/>
        <end position="417"/>
    </location>
</feature>
<dbReference type="InterPro" id="IPR036869">
    <property type="entry name" value="J_dom_sf"/>
</dbReference>
<dbReference type="Pfam" id="PF13091">
    <property type="entry name" value="PLDc_2"/>
    <property type="match status" value="1"/>
</dbReference>
<dbReference type="InterPro" id="IPR001623">
    <property type="entry name" value="DnaJ_domain"/>
</dbReference>
<keyword evidence="7" id="KW-0143">Chaperone</keyword>
<evidence type="ECO:0000256" key="2">
    <source>
        <dbReference type="ARBA" id="ARBA00008664"/>
    </source>
</evidence>
<dbReference type="InterPro" id="IPR025202">
    <property type="entry name" value="PLD-like_dom"/>
</dbReference>
<dbReference type="PANTHER" id="PTHR43856:SF1">
    <property type="entry name" value="MITOCHONDRIAL CARDIOLIPIN HYDROLASE"/>
    <property type="match status" value="1"/>
</dbReference>
<keyword evidence="5" id="KW-0442">Lipid degradation</keyword>
<dbReference type="InterPro" id="IPR001736">
    <property type="entry name" value="PLipase_D/transphosphatidylase"/>
</dbReference>
<dbReference type="Proteomes" id="UP000027036">
    <property type="component" value="Unassembled WGS sequence"/>
</dbReference>
<evidence type="ECO:0000256" key="7">
    <source>
        <dbReference type="ARBA" id="ARBA00023186"/>
    </source>
</evidence>
<dbReference type="PROSITE" id="PS50035">
    <property type="entry name" value="PLD"/>
    <property type="match status" value="1"/>
</dbReference>
<accession>A0A836MFG2</accession>
<dbReference type="SUPFAM" id="SSF56024">
    <property type="entry name" value="Phospholipase D/nuclease"/>
    <property type="match status" value="1"/>
</dbReference>
<evidence type="ECO:0000313" key="12">
    <source>
        <dbReference type="Proteomes" id="UP000027036"/>
    </source>
</evidence>
<dbReference type="CDD" id="cd06257">
    <property type="entry name" value="DnaJ"/>
    <property type="match status" value="1"/>
</dbReference>
<dbReference type="Gene3D" id="1.10.287.110">
    <property type="entry name" value="DnaJ domain"/>
    <property type="match status" value="1"/>
</dbReference>
<feature type="coiled-coil region" evidence="8">
    <location>
        <begin position="230"/>
        <end position="257"/>
    </location>
</feature>
<dbReference type="CDD" id="cd09174">
    <property type="entry name" value="PLDc_Nuc_like_unchar2"/>
    <property type="match status" value="1"/>
</dbReference>
<dbReference type="Pfam" id="PF00226">
    <property type="entry name" value="DnaJ"/>
    <property type="match status" value="1"/>
</dbReference>
<evidence type="ECO:0000259" key="10">
    <source>
        <dbReference type="PROSITE" id="PS50076"/>
    </source>
</evidence>
<dbReference type="InterPro" id="IPR051406">
    <property type="entry name" value="PLD_domain"/>
</dbReference>
<gene>
    <name evidence="11" type="ORF">HPS10_00690</name>
</gene>